<dbReference type="Proteomes" id="UP000218231">
    <property type="component" value="Unassembled WGS sequence"/>
</dbReference>
<dbReference type="AlphaFoldDB" id="A0A2A2M635"/>
<reference evidence="1 2" key="1">
    <citation type="journal article" date="2017" name="Curr. Biol.">
        <title>Genome architecture and evolution of a unichromosomal asexual nematode.</title>
        <authorList>
            <person name="Fradin H."/>
            <person name="Zegar C."/>
            <person name="Gutwein M."/>
            <person name="Lucas J."/>
            <person name="Kovtun M."/>
            <person name="Corcoran D."/>
            <person name="Baugh L.R."/>
            <person name="Kiontke K."/>
            <person name="Gunsalus K."/>
            <person name="Fitch D.H."/>
            <person name="Piano F."/>
        </authorList>
    </citation>
    <scope>NUCLEOTIDE SEQUENCE [LARGE SCALE GENOMIC DNA]</scope>
    <source>
        <strain evidence="1">PF1309</strain>
    </source>
</reference>
<accession>A0A2A2M635</accession>
<gene>
    <name evidence="1" type="ORF">WR25_13685</name>
</gene>
<organism evidence="1 2">
    <name type="scientific">Diploscapter pachys</name>
    <dbReference type="NCBI Taxonomy" id="2018661"/>
    <lineage>
        <taxon>Eukaryota</taxon>
        <taxon>Metazoa</taxon>
        <taxon>Ecdysozoa</taxon>
        <taxon>Nematoda</taxon>
        <taxon>Chromadorea</taxon>
        <taxon>Rhabditida</taxon>
        <taxon>Rhabditina</taxon>
        <taxon>Rhabditomorpha</taxon>
        <taxon>Rhabditoidea</taxon>
        <taxon>Rhabditidae</taxon>
        <taxon>Diploscapter</taxon>
    </lineage>
</organism>
<keyword evidence="2" id="KW-1185">Reference proteome</keyword>
<comment type="caution">
    <text evidence="1">The sequence shown here is derived from an EMBL/GenBank/DDBJ whole genome shotgun (WGS) entry which is preliminary data.</text>
</comment>
<name>A0A2A2M635_9BILA</name>
<dbReference type="EMBL" id="LIAE01004442">
    <property type="protein sequence ID" value="PAV93765.1"/>
    <property type="molecule type" value="Genomic_DNA"/>
</dbReference>
<proteinExistence type="predicted"/>
<sequence length="89" mass="10086">MASSAKPRGWLAASKKCSGTCERSPKRSMKCCFWLMIDASLSGRMAMARCLGRAWRMASSRCWSLASRCWPNKHNPSCSRASWPRLQDR</sequence>
<evidence type="ECO:0000313" key="1">
    <source>
        <dbReference type="EMBL" id="PAV93765.1"/>
    </source>
</evidence>
<protein>
    <submittedName>
        <fullName evidence="1">Uncharacterized protein</fullName>
    </submittedName>
</protein>
<evidence type="ECO:0000313" key="2">
    <source>
        <dbReference type="Proteomes" id="UP000218231"/>
    </source>
</evidence>